<proteinExistence type="predicted"/>
<dbReference type="CDD" id="cd00063">
    <property type="entry name" value="FN3"/>
    <property type="match status" value="1"/>
</dbReference>
<dbReference type="InterPro" id="IPR003961">
    <property type="entry name" value="FN3_dom"/>
</dbReference>
<evidence type="ECO:0000313" key="3">
    <source>
        <dbReference type="Proteomes" id="UP001482620"/>
    </source>
</evidence>
<comment type="caution">
    <text evidence="2">The sequence shown here is derived from an EMBL/GenBank/DDBJ whole genome shotgun (WGS) entry which is preliminary data.</text>
</comment>
<gene>
    <name evidence="2" type="ORF">ILYODFUR_011293</name>
</gene>
<feature type="domain" description="Fibronectin type-III" evidence="1">
    <location>
        <begin position="6"/>
        <end position="98"/>
    </location>
</feature>
<evidence type="ECO:0000313" key="2">
    <source>
        <dbReference type="EMBL" id="MEQ2247639.1"/>
    </source>
</evidence>
<sequence length="125" mass="13880">MQVAFLPKHDKVQYMTGDLLFSLLFPRSLRLCRVKKTSVSDDDGKQDWFSILVPSSSGTSLQVSGLSPATYYQFSILSQNKFGTGPFSEIATARTLGQYFFPSFISFCICISGTCSLKEKYACIS</sequence>
<name>A0ABV0UR10_9TELE</name>
<accession>A0ABV0UR10</accession>
<protein>
    <recommendedName>
        <fullName evidence="1">Fibronectin type-III domain-containing protein</fullName>
    </recommendedName>
</protein>
<dbReference type="InterPro" id="IPR036116">
    <property type="entry name" value="FN3_sf"/>
</dbReference>
<dbReference type="Proteomes" id="UP001482620">
    <property type="component" value="Unassembled WGS sequence"/>
</dbReference>
<evidence type="ECO:0000259" key="1">
    <source>
        <dbReference type="PROSITE" id="PS50853"/>
    </source>
</evidence>
<dbReference type="SUPFAM" id="SSF49265">
    <property type="entry name" value="Fibronectin type III"/>
    <property type="match status" value="1"/>
</dbReference>
<organism evidence="2 3">
    <name type="scientific">Ilyodon furcidens</name>
    <name type="common">goldbreast splitfin</name>
    <dbReference type="NCBI Taxonomy" id="33524"/>
    <lineage>
        <taxon>Eukaryota</taxon>
        <taxon>Metazoa</taxon>
        <taxon>Chordata</taxon>
        <taxon>Craniata</taxon>
        <taxon>Vertebrata</taxon>
        <taxon>Euteleostomi</taxon>
        <taxon>Actinopterygii</taxon>
        <taxon>Neopterygii</taxon>
        <taxon>Teleostei</taxon>
        <taxon>Neoteleostei</taxon>
        <taxon>Acanthomorphata</taxon>
        <taxon>Ovalentaria</taxon>
        <taxon>Atherinomorphae</taxon>
        <taxon>Cyprinodontiformes</taxon>
        <taxon>Goodeidae</taxon>
        <taxon>Ilyodon</taxon>
    </lineage>
</organism>
<keyword evidence="3" id="KW-1185">Reference proteome</keyword>
<dbReference type="PROSITE" id="PS50853">
    <property type="entry name" value="FN3"/>
    <property type="match status" value="1"/>
</dbReference>
<dbReference type="EMBL" id="JAHRIQ010081947">
    <property type="protein sequence ID" value="MEQ2247639.1"/>
    <property type="molecule type" value="Genomic_DNA"/>
</dbReference>
<dbReference type="Gene3D" id="2.60.40.10">
    <property type="entry name" value="Immunoglobulins"/>
    <property type="match status" value="1"/>
</dbReference>
<reference evidence="2 3" key="1">
    <citation type="submission" date="2021-06" db="EMBL/GenBank/DDBJ databases">
        <authorList>
            <person name="Palmer J.M."/>
        </authorList>
    </citation>
    <scope>NUCLEOTIDE SEQUENCE [LARGE SCALE GENOMIC DNA]</scope>
    <source>
        <strain evidence="3">if_2019</strain>
        <tissue evidence="2">Muscle</tissue>
    </source>
</reference>
<dbReference type="InterPro" id="IPR013783">
    <property type="entry name" value="Ig-like_fold"/>
</dbReference>